<accession>A0A8T3BV88</accession>
<evidence type="ECO:0000313" key="4">
    <source>
        <dbReference type="Proteomes" id="UP000829196"/>
    </source>
</evidence>
<feature type="compositionally biased region" description="Basic and acidic residues" evidence="1">
    <location>
        <begin position="97"/>
        <end position="114"/>
    </location>
</feature>
<feature type="region of interest" description="Disordered" evidence="1">
    <location>
        <begin position="69"/>
        <end position="128"/>
    </location>
</feature>
<dbReference type="OrthoDB" id="3237269at2759"/>
<name>A0A8T3BV88_DENNO</name>
<feature type="domain" description="Glycoside hydrolase family 31 N-terminal" evidence="2">
    <location>
        <begin position="286"/>
        <end position="399"/>
    </location>
</feature>
<reference evidence="3" key="1">
    <citation type="journal article" date="2022" name="Front. Genet.">
        <title>Chromosome-Scale Assembly of the Dendrobium nobile Genome Provides Insights Into the Molecular Mechanism of the Biosynthesis of the Medicinal Active Ingredient of Dendrobium.</title>
        <authorList>
            <person name="Xu Q."/>
            <person name="Niu S.-C."/>
            <person name="Li K.-L."/>
            <person name="Zheng P.-J."/>
            <person name="Zhang X.-J."/>
            <person name="Jia Y."/>
            <person name="Liu Y."/>
            <person name="Niu Y.-X."/>
            <person name="Yu L.-H."/>
            <person name="Chen D.-F."/>
            <person name="Zhang G.-Q."/>
        </authorList>
    </citation>
    <scope>NUCLEOTIDE SEQUENCE</scope>
    <source>
        <tissue evidence="3">Leaf</tissue>
    </source>
</reference>
<dbReference type="InterPro" id="IPR025887">
    <property type="entry name" value="Glyco_hydro_31_N_dom"/>
</dbReference>
<feature type="compositionally biased region" description="Basic and acidic residues" evidence="1">
    <location>
        <begin position="216"/>
        <end position="233"/>
    </location>
</feature>
<dbReference type="Pfam" id="PF13802">
    <property type="entry name" value="Gal_mutarotas_2"/>
    <property type="match status" value="1"/>
</dbReference>
<protein>
    <recommendedName>
        <fullName evidence="2">Glycoside hydrolase family 31 N-terminal domain-containing protein</fullName>
    </recommendedName>
</protein>
<evidence type="ECO:0000313" key="3">
    <source>
        <dbReference type="EMBL" id="KAI0522827.1"/>
    </source>
</evidence>
<gene>
    <name evidence="3" type="ORF">KFK09_005212</name>
</gene>
<sequence>MYCRRSAVDDDRSRKTRLAVDDDRRQGRWAVDDARSRIAFYQAQSKESLDRVDRNLDLIRENLRAIRKMRKTPATIPRYSPSSSSISSFASRRQRPSRHDYPPLELPLRWREPPPLKPTKPRSAPFVRPMSSGEVVPNFIADPFHHVEHVQQLVGTRQVSAPATSAGVQDLANPADLSIITGPDAANLETPTAADQAPKTPAGDQVPATPAADSSAQRERDFSPDPKSFETIRHSNKARLDQFATGILDGELPDSVDILIHAPKPPNSSSFGRFMLSHGLSEPPNSNDPIISLNSHGLFEFEQLWEKKEGEDWEERFRGHTDTKPHDPQSVSFDVSFHGAEFVYGIAEHASTSLALRATRGPGVEHSESYRLFNLDVFEYLLDSPFRLYGSIPFMLSHGLKGSARFFLAQCR</sequence>
<evidence type="ECO:0000256" key="1">
    <source>
        <dbReference type="SAM" id="MobiDB-lite"/>
    </source>
</evidence>
<comment type="caution">
    <text evidence="3">The sequence shown here is derived from an EMBL/GenBank/DDBJ whole genome shotgun (WGS) entry which is preliminary data.</text>
</comment>
<dbReference type="Gene3D" id="2.60.40.1760">
    <property type="entry name" value="glycosyl hydrolase (family 31)"/>
    <property type="match status" value="1"/>
</dbReference>
<organism evidence="3 4">
    <name type="scientific">Dendrobium nobile</name>
    <name type="common">Orchid</name>
    <dbReference type="NCBI Taxonomy" id="94219"/>
    <lineage>
        <taxon>Eukaryota</taxon>
        <taxon>Viridiplantae</taxon>
        <taxon>Streptophyta</taxon>
        <taxon>Embryophyta</taxon>
        <taxon>Tracheophyta</taxon>
        <taxon>Spermatophyta</taxon>
        <taxon>Magnoliopsida</taxon>
        <taxon>Liliopsida</taxon>
        <taxon>Asparagales</taxon>
        <taxon>Orchidaceae</taxon>
        <taxon>Epidendroideae</taxon>
        <taxon>Malaxideae</taxon>
        <taxon>Dendrobiinae</taxon>
        <taxon>Dendrobium</taxon>
    </lineage>
</organism>
<evidence type="ECO:0000259" key="2">
    <source>
        <dbReference type="Pfam" id="PF13802"/>
    </source>
</evidence>
<dbReference type="CDD" id="cd14752">
    <property type="entry name" value="GH31_N"/>
    <property type="match status" value="1"/>
</dbReference>
<feature type="region of interest" description="Disordered" evidence="1">
    <location>
        <begin position="182"/>
        <end position="233"/>
    </location>
</feature>
<dbReference type="Proteomes" id="UP000829196">
    <property type="component" value="Unassembled WGS sequence"/>
</dbReference>
<dbReference type="AlphaFoldDB" id="A0A8T3BV88"/>
<proteinExistence type="predicted"/>
<dbReference type="EMBL" id="JAGYWB010000005">
    <property type="protein sequence ID" value="KAI0522827.1"/>
    <property type="molecule type" value="Genomic_DNA"/>
</dbReference>
<feature type="compositionally biased region" description="Low complexity" evidence="1">
    <location>
        <begin position="78"/>
        <end position="91"/>
    </location>
</feature>
<keyword evidence="4" id="KW-1185">Reference proteome</keyword>